<protein>
    <submittedName>
        <fullName evidence="1">Uncharacterized protein</fullName>
    </submittedName>
</protein>
<name>A0ABS4GER9_9FIRM</name>
<evidence type="ECO:0000313" key="1">
    <source>
        <dbReference type="EMBL" id="MBP1926193.1"/>
    </source>
</evidence>
<evidence type="ECO:0000313" key="2">
    <source>
        <dbReference type="Proteomes" id="UP001519342"/>
    </source>
</evidence>
<gene>
    <name evidence="1" type="ORF">J2Z76_002057</name>
</gene>
<keyword evidence="2" id="KW-1185">Reference proteome</keyword>
<organism evidence="1 2">
    <name type="scientific">Sedimentibacter acidaminivorans</name>
    <dbReference type="NCBI Taxonomy" id="913099"/>
    <lineage>
        <taxon>Bacteria</taxon>
        <taxon>Bacillati</taxon>
        <taxon>Bacillota</taxon>
        <taxon>Tissierellia</taxon>
        <taxon>Sedimentibacter</taxon>
    </lineage>
</organism>
<dbReference type="Proteomes" id="UP001519342">
    <property type="component" value="Unassembled WGS sequence"/>
</dbReference>
<proteinExistence type="predicted"/>
<reference evidence="1 2" key="1">
    <citation type="submission" date="2021-03" db="EMBL/GenBank/DDBJ databases">
        <title>Genomic Encyclopedia of Type Strains, Phase IV (KMG-IV): sequencing the most valuable type-strain genomes for metagenomic binning, comparative biology and taxonomic classification.</title>
        <authorList>
            <person name="Goeker M."/>
        </authorList>
    </citation>
    <scope>NUCLEOTIDE SEQUENCE [LARGE SCALE GENOMIC DNA]</scope>
    <source>
        <strain evidence="1 2">DSM 24004</strain>
    </source>
</reference>
<dbReference type="EMBL" id="JAGGKS010000005">
    <property type="protein sequence ID" value="MBP1926193.1"/>
    <property type="molecule type" value="Genomic_DNA"/>
</dbReference>
<accession>A0ABS4GER9</accession>
<sequence length="32" mass="3800">MKVKIQYILANEWTYEFLAEIVVGKDVMCVKH</sequence>
<comment type="caution">
    <text evidence="1">The sequence shown here is derived from an EMBL/GenBank/DDBJ whole genome shotgun (WGS) entry which is preliminary data.</text>
</comment>